<proteinExistence type="predicted"/>
<evidence type="ECO:0000313" key="1">
    <source>
        <dbReference type="EMBL" id="GEU30529.1"/>
    </source>
</evidence>
<accession>A0A6L2J0M6</accession>
<sequence>MFNGWVDLLSLHIRCPTDESICYRYTLDVHRLNYDDDSHNKAVVEHTAWSLHIVVGKKALGFETNSQDIEKKSRDIETNGRDIETNSRDVETYGRMTVLRVMRSSN</sequence>
<dbReference type="AlphaFoldDB" id="A0A6L2J0M6"/>
<organism evidence="1">
    <name type="scientific">Tanacetum cinerariifolium</name>
    <name type="common">Dalmatian daisy</name>
    <name type="synonym">Chrysanthemum cinerariifolium</name>
    <dbReference type="NCBI Taxonomy" id="118510"/>
    <lineage>
        <taxon>Eukaryota</taxon>
        <taxon>Viridiplantae</taxon>
        <taxon>Streptophyta</taxon>
        <taxon>Embryophyta</taxon>
        <taxon>Tracheophyta</taxon>
        <taxon>Spermatophyta</taxon>
        <taxon>Magnoliopsida</taxon>
        <taxon>eudicotyledons</taxon>
        <taxon>Gunneridae</taxon>
        <taxon>Pentapetalae</taxon>
        <taxon>asterids</taxon>
        <taxon>campanulids</taxon>
        <taxon>Asterales</taxon>
        <taxon>Asteraceae</taxon>
        <taxon>Asteroideae</taxon>
        <taxon>Anthemideae</taxon>
        <taxon>Anthemidinae</taxon>
        <taxon>Tanacetum</taxon>
    </lineage>
</organism>
<dbReference type="EMBL" id="BKCJ010000164">
    <property type="protein sequence ID" value="GEU30529.1"/>
    <property type="molecule type" value="Genomic_DNA"/>
</dbReference>
<comment type="caution">
    <text evidence="1">The sequence shown here is derived from an EMBL/GenBank/DDBJ whole genome shotgun (WGS) entry which is preliminary data.</text>
</comment>
<gene>
    <name evidence="1" type="ORF">Tci_002507</name>
</gene>
<reference evidence="1" key="1">
    <citation type="journal article" date="2019" name="Sci. Rep.">
        <title>Draft genome of Tanacetum cinerariifolium, the natural source of mosquito coil.</title>
        <authorList>
            <person name="Yamashiro T."/>
            <person name="Shiraishi A."/>
            <person name="Satake H."/>
            <person name="Nakayama K."/>
        </authorList>
    </citation>
    <scope>NUCLEOTIDE SEQUENCE</scope>
</reference>
<name>A0A6L2J0M6_TANCI</name>
<protein>
    <submittedName>
        <fullName evidence="1">Uncharacterized protein</fullName>
    </submittedName>
</protein>